<keyword evidence="2" id="KW-1185">Reference proteome</keyword>
<proteinExistence type="predicted"/>
<organism evidence="1 2">
    <name type="scientific">Entomophthora muscae</name>
    <dbReference type="NCBI Taxonomy" id="34485"/>
    <lineage>
        <taxon>Eukaryota</taxon>
        <taxon>Fungi</taxon>
        <taxon>Fungi incertae sedis</taxon>
        <taxon>Zoopagomycota</taxon>
        <taxon>Entomophthoromycotina</taxon>
        <taxon>Entomophthoromycetes</taxon>
        <taxon>Entomophthorales</taxon>
        <taxon>Entomophthoraceae</taxon>
        <taxon>Entomophthora</taxon>
    </lineage>
</organism>
<accession>A0ACC2UUV4</accession>
<protein>
    <submittedName>
        <fullName evidence="1">Uncharacterized protein</fullName>
    </submittedName>
</protein>
<evidence type="ECO:0000313" key="2">
    <source>
        <dbReference type="Proteomes" id="UP001165960"/>
    </source>
</evidence>
<comment type="caution">
    <text evidence="1">The sequence shown here is derived from an EMBL/GenBank/DDBJ whole genome shotgun (WGS) entry which is preliminary data.</text>
</comment>
<reference evidence="1" key="1">
    <citation type="submission" date="2022-04" db="EMBL/GenBank/DDBJ databases">
        <title>Genome of the entomopathogenic fungus Entomophthora muscae.</title>
        <authorList>
            <person name="Elya C."/>
            <person name="Lovett B.R."/>
            <person name="Lee E."/>
            <person name="Macias A.M."/>
            <person name="Hajek A.E."/>
            <person name="De Bivort B.L."/>
            <person name="Kasson M.T."/>
            <person name="De Fine Licht H.H."/>
            <person name="Stajich J.E."/>
        </authorList>
    </citation>
    <scope>NUCLEOTIDE SEQUENCE</scope>
    <source>
        <strain evidence="1">Berkeley</strain>
    </source>
</reference>
<name>A0ACC2UUV4_9FUNG</name>
<dbReference type="Proteomes" id="UP001165960">
    <property type="component" value="Unassembled WGS sequence"/>
</dbReference>
<evidence type="ECO:0000313" key="1">
    <source>
        <dbReference type="EMBL" id="KAJ9090633.1"/>
    </source>
</evidence>
<dbReference type="EMBL" id="QTSX02000001">
    <property type="protein sequence ID" value="KAJ9090633.1"/>
    <property type="molecule type" value="Genomic_DNA"/>
</dbReference>
<sequence>MNLWFSQAIPYLLLALLHSQSNYSNPSLLAYHLPEADAQIALTYIGLLLTHDTASDPQPSCPQEHKTAADVISTQLFGVLYFTLTGLVDSMVPANSPWALLGQLFSYIVKLAPILYWALPLMTVGRPPTDQPKPTIG</sequence>
<gene>
    <name evidence="1" type="ORF">DSO57_1000483</name>
</gene>